<name>A0A5S5C963_9FLAO</name>
<keyword evidence="2" id="KW-0812">Transmembrane</keyword>
<dbReference type="InterPro" id="IPR051082">
    <property type="entry name" value="Pentapeptide-BTB/POZ_domain"/>
</dbReference>
<dbReference type="Pfam" id="PF00805">
    <property type="entry name" value="Pentapeptide"/>
    <property type="match status" value="3"/>
</dbReference>
<protein>
    <submittedName>
        <fullName evidence="3">Pentapeptide repeat protein</fullName>
    </submittedName>
</protein>
<dbReference type="EMBL" id="VNHU01000002">
    <property type="protein sequence ID" value="TYP75951.1"/>
    <property type="molecule type" value="Genomic_DNA"/>
</dbReference>
<feature type="coiled-coil region" evidence="1">
    <location>
        <begin position="7"/>
        <end position="34"/>
    </location>
</feature>
<comment type="caution">
    <text evidence="3">The sequence shown here is derived from an EMBL/GenBank/DDBJ whole genome shotgun (WGS) entry which is preliminary data.</text>
</comment>
<keyword evidence="2" id="KW-1133">Transmembrane helix</keyword>
<dbReference type="RefSeq" id="WP_148781568.1">
    <property type="nucleotide sequence ID" value="NZ_VNHU01000002.1"/>
</dbReference>
<organism evidence="3 4">
    <name type="scientific">Aquimarina intermedia</name>
    <dbReference type="NCBI Taxonomy" id="350814"/>
    <lineage>
        <taxon>Bacteria</taxon>
        <taxon>Pseudomonadati</taxon>
        <taxon>Bacteroidota</taxon>
        <taxon>Flavobacteriia</taxon>
        <taxon>Flavobacteriales</taxon>
        <taxon>Flavobacteriaceae</taxon>
        <taxon>Aquimarina</taxon>
    </lineage>
</organism>
<dbReference type="PANTHER" id="PTHR14136">
    <property type="entry name" value="BTB_POZ DOMAIN-CONTAINING PROTEIN KCTD9"/>
    <property type="match status" value="1"/>
</dbReference>
<dbReference type="InterPro" id="IPR001646">
    <property type="entry name" value="5peptide_repeat"/>
</dbReference>
<dbReference type="OrthoDB" id="1419611at2"/>
<proteinExistence type="predicted"/>
<keyword evidence="4" id="KW-1185">Reference proteome</keyword>
<dbReference type="PANTHER" id="PTHR14136:SF17">
    <property type="entry name" value="BTB_POZ DOMAIN-CONTAINING PROTEIN KCTD9"/>
    <property type="match status" value="1"/>
</dbReference>
<dbReference type="Gene3D" id="2.160.20.80">
    <property type="entry name" value="E3 ubiquitin-protein ligase SopA"/>
    <property type="match status" value="1"/>
</dbReference>
<sequence>MSQETYIKQLENEKEILQNRLNQIEAEKKRKKKMGFWLLKKSSIPLLGIRLKKSIQNAIVEYKHSKSLSVDTVADVSSNIIYRFTRIGIFAFFMTVVPSLILIFQTSLLYNQNKYINNQTSLIEADRRSSLVFLMGDVLGDLNEELKYKGSGARNISKTLEARIVSLCMAMKPYRYIDDGALIKDPISPERGQLLFSLLKSDLSAESSQDILNSADFHYTDLKLVNLGRDARLKYARLDFSDFSNAQMPAANLERAELNNAILSGINLSDATLKNAKMRRANLERAELLSADLTNTNLTQANLKGADLSEAKLWGTNIINANLEDVILDNAIVHRSDWLSILSDSLNVRGASHIRDTYKLVKQGKQQYLLQRK</sequence>
<gene>
    <name evidence="3" type="ORF">BD809_102162</name>
</gene>
<feature type="transmembrane region" description="Helical" evidence="2">
    <location>
        <begin position="87"/>
        <end position="110"/>
    </location>
</feature>
<dbReference type="SUPFAM" id="SSF141571">
    <property type="entry name" value="Pentapeptide repeat-like"/>
    <property type="match status" value="1"/>
</dbReference>
<evidence type="ECO:0000256" key="2">
    <source>
        <dbReference type="SAM" id="Phobius"/>
    </source>
</evidence>
<reference evidence="3 4" key="1">
    <citation type="submission" date="2019-07" db="EMBL/GenBank/DDBJ databases">
        <title>Genomic Encyclopedia of Archaeal and Bacterial Type Strains, Phase II (KMG-II): from individual species to whole genera.</title>
        <authorList>
            <person name="Goeker M."/>
        </authorList>
    </citation>
    <scope>NUCLEOTIDE SEQUENCE [LARGE SCALE GENOMIC DNA]</scope>
    <source>
        <strain evidence="3 4">DSM 17527</strain>
    </source>
</reference>
<dbReference type="AlphaFoldDB" id="A0A5S5C963"/>
<evidence type="ECO:0000313" key="3">
    <source>
        <dbReference type="EMBL" id="TYP75951.1"/>
    </source>
</evidence>
<evidence type="ECO:0000256" key="1">
    <source>
        <dbReference type="SAM" id="Coils"/>
    </source>
</evidence>
<keyword evidence="2" id="KW-0472">Membrane</keyword>
<evidence type="ECO:0000313" key="4">
    <source>
        <dbReference type="Proteomes" id="UP000324376"/>
    </source>
</evidence>
<accession>A0A5S5C963</accession>
<dbReference type="Proteomes" id="UP000324376">
    <property type="component" value="Unassembled WGS sequence"/>
</dbReference>
<keyword evidence="1" id="KW-0175">Coiled coil</keyword>